<dbReference type="GO" id="GO:0005506">
    <property type="term" value="F:iron ion binding"/>
    <property type="evidence" value="ECO:0007669"/>
    <property type="project" value="InterPro"/>
</dbReference>
<dbReference type="InterPro" id="IPR050307">
    <property type="entry name" value="Sterol_Desaturase_Related"/>
</dbReference>
<dbReference type="EMBL" id="GCES01125674">
    <property type="protein sequence ID" value="JAQ60648.1"/>
    <property type="molecule type" value="Transcribed_RNA"/>
</dbReference>
<evidence type="ECO:0000256" key="1">
    <source>
        <dbReference type="ARBA" id="ARBA00004370"/>
    </source>
</evidence>
<dbReference type="EMBL" id="GCES01125198">
    <property type="protein sequence ID" value="JAQ61124.1"/>
    <property type="molecule type" value="Transcribed_RNA"/>
</dbReference>
<name>A0A146QYC1_FUNHE</name>
<dbReference type="AlphaFoldDB" id="A0A146QYC1"/>
<dbReference type="InterPro" id="IPR006694">
    <property type="entry name" value="Fatty_acid_hydroxylase"/>
</dbReference>
<feature type="domain" description="Fatty acid hydroxylase" evidence="7">
    <location>
        <begin position="184"/>
        <end position="307"/>
    </location>
</feature>
<feature type="transmembrane region" description="Helical" evidence="6">
    <location>
        <begin position="86"/>
        <end position="109"/>
    </location>
</feature>
<reference evidence="8" key="1">
    <citation type="submission" date="2015-01" db="EMBL/GenBank/DDBJ databases">
        <title>EvidentialGene: Evidence-directed Construction of Complete mRNA Transcriptomes without Genomes.</title>
        <authorList>
            <person name="Gilbert D.G."/>
        </authorList>
    </citation>
    <scope>NUCLEOTIDE SEQUENCE</scope>
</reference>
<dbReference type="GO" id="GO:0008610">
    <property type="term" value="P:lipid biosynthetic process"/>
    <property type="evidence" value="ECO:0007669"/>
    <property type="project" value="InterPro"/>
</dbReference>
<evidence type="ECO:0000259" key="7">
    <source>
        <dbReference type="Pfam" id="PF04116"/>
    </source>
</evidence>
<evidence type="ECO:0000256" key="6">
    <source>
        <dbReference type="SAM" id="Phobius"/>
    </source>
</evidence>
<evidence type="ECO:0000256" key="2">
    <source>
        <dbReference type="ARBA" id="ARBA00022692"/>
    </source>
</evidence>
<comment type="subcellular location">
    <subcellularLocation>
        <location evidence="1">Membrane</location>
    </subcellularLocation>
</comment>
<accession>A0A146QYC1</accession>
<feature type="region of interest" description="Disordered" evidence="5">
    <location>
        <begin position="1"/>
        <end position="23"/>
    </location>
</feature>
<evidence type="ECO:0000256" key="4">
    <source>
        <dbReference type="ARBA" id="ARBA00023136"/>
    </source>
</evidence>
<dbReference type="GO" id="GO:0016020">
    <property type="term" value="C:membrane"/>
    <property type="evidence" value="ECO:0007669"/>
    <property type="project" value="UniProtKB-SubCell"/>
</dbReference>
<feature type="transmembrane region" description="Helical" evidence="6">
    <location>
        <begin position="176"/>
        <end position="196"/>
    </location>
</feature>
<keyword evidence="2 6" id="KW-0812">Transmembrane</keyword>
<sequence length="341" mass="38486">MVETAGSEKREAKRSSASGGQQEAAGGLWDSVKKAAFVIGSGILFLAAFGNSLTWHLQKFWGASGDFWQNLWTKVYLAFQGHDATLFFLGTMLAPTLVFWALNGLLLLVDTSGTPSFITRYRIQEDKNSPVDPVKLRQAVKAVLFNQVFISGPMVVAVYCLMSWRGDPCGPELPTFHWALMELAIFSILEEILFYYSHRLFHHPSLYKHFHKQHHEWTAPIGVVSIYAHPLEHVISNMLPVIIGPVVMGSHITTTTMWYCLALVSTTISHCGYHLPFLPSPEFHDFHHLRFNQCFGVFGVLDRLHGTDSKFRQTKQYERHTLLTSLTPLTQSIPETPKKGQ</sequence>
<dbReference type="GO" id="GO:0016491">
    <property type="term" value="F:oxidoreductase activity"/>
    <property type="evidence" value="ECO:0007669"/>
    <property type="project" value="InterPro"/>
</dbReference>
<feature type="compositionally biased region" description="Basic and acidic residues" evidence="5">
    <location>
        <begin position="1"/>
        <end position="14"/>
    </location>
</feature>
<keyword evidence="3 6" id="KW-1133">Transmembrane helix</keyword>
<dbReference type="PANTHER" id="PTHR11863">
    <property type="entry name" value="STEROL DESATURASE"/>
    <property type="match status" value="1"/>
</dbReference>
<evidence type="ECO:0000256" key="3">
    <source>
        <dbReference type="ARBA" id="ARBA00022989"/>
    </source>
</evidence>
<organism evidence="8">
    <name type="scientific">Fundulus heteroclitus</name>
    <name type="common">Killifish</name>
    <name type="synonym">Mummichog</name>
    <dbReference type="NCBI Taxonomy" id="8078"/>
    <lineage>
        <taxon>Eukaryota</taxon>
        <taxon>Metazoa</taxon>
        <taxon>Chordata</taxon>
        <taxon>Craniata</taxon>
        <taxon>Vertebrata</taxon>
        <taxon>Euteleostomi</taxon>
        <taxon>Actinopterygii</taxon>
        <taxon>Neopterygii</taxon>
        <taxon>Teleostei</taxon>
        <taxon>Neoteleostei</taxon>
        <taxon>Acanthomorphata</taxon>
        <taxon>Ovalentaria</taxon>
        <taxon>Atherinomorphae</taxon>
        <taxon>Cyprinodontiformes</taxon>
        <taxon>Fundulidae</taxon>
        <taxon>Fundulus</taxon>
    </lineage>
</organism>
<keyword evidence="4 6" id="KW-0472">Membrane</keyword>
<feature type="transmembrane region" description="Helical" evidence="6">
    <location>
        <begin position="35"/>
        <end position="57"/>
    </location>
</feature>
<dbReference type="Pfam" id="PF04116">
    <property type="entry name" value="FA_hydroxylase"/>
    <property type="match status" value="1"/>
</dbReference>
<evidence type="ECO:0000313" key="8">
    <source>
        <dbReference type="EMBL" id="JAQ61124.1"/>
    </source>
</evidence>
<evidence type="ECO:0000256" key="5">
    <source>
        <dbReference type="SAM" id="MobiDB-lite"/>
    </source>
</evidence>
<protein>
    <submittedName>
        <fullName evidence="8">Fatty acid hydroxylase domain-containing protein 2</fullName>
    </submittedName>
</protein>
<proteinExistence type="predicted"/>
<feature type="transmembrane region" description="Helical" evidence="6">
    <location>
        <begin position="143"/>
        <end position="164"/>
    </location>
</feature>